<dbReference type="PANTHER" id="PTHR42823">
    <property type="entry name" value="ATP SYNTHASE SUBUNIT A, CHLOROPLASTIC"/>
    <property type="match status" value="1"/>
</dbReference>
<evidence type="ECO:0000256" key="4">
    <source>
        <dbReference type="ARBA" id="ARBA00022547"/>
    </source>
</evidence>
<dbReference type="InterPro" id="IPR000568">
    <property type="entry name" value="ATP_synth_F0_asu"/>
</dbReference>
<evidence type="ECO:0000256" key="11">
    <source>
        <dbReference type="HAMAP-Rule" id="MF_01393"/>
    </source>
</evidence>
<keyword evidence="4 11" id="KW-0138">CF(0)</keyword>
<feature type="transmembrane region" description="Helical" evidence="11">
    <location>
        <begin position="262"/>
        <end position="284"/>
    </location>
</feature>
<evidence type="ECO:0000256" key="6">
    <source>
        <dbReference type="ARBA" id="ARBA00022781"/>
    </source>
</evidence>
<feature type="transmembrane region" description="Helical" evidence="11">
    <location>
        <begin position="235"/>
        <end position="256"/>
    </location>
</feature>
<dbReference type="Gene3D" id="1.20.120.220">
    <property type="entry name" value="ATP synthase, F0 complex, subunit A"/>
    <property type="match status" value="1"/>
</dbReference>
<dbReference type="GO" id="GO:0045259">
    <property type="term" value="C:proton-transporting ATP synthase complex"/>
    <property type="evidence" value="ECO:0007669"/>
    <property type="project" value="UniProtKB-KW"/>
</dbReference>
<evidence type="ECO:0000256" key="10">
    <source>
        <dbReference type="ARBA" id="ARBA00023310"/>
    </source>
</evidence>
<dbReference type="InterPro" id="IPR045082">
    <property type="entry name" value="ATP_syn_F0_a_bact/chloroplast"/>
</dbReference>
<keyword evidence="9 11" id="KW-0472">Membrane</keyword>
<comment type="similarity">
    <text evidence="2 11 12">Belongs to the ATPase A chain family.</text>
</comment>
<sequence>MASTPLALILPLAAEDNPLSHVVDHSIVGWFTNHMFMLLLSAAIMLLVFPRLTRRYRSGELVPTGTRNFFEALLIYVREDVARPVLAEDTNRFMPFLWTLFFFILINNLLGLLPIEPITGVLARAMFGDYDSHGHVRHGIGGTATGNVYVTGALAVVSFVVTQVAGIRANGLVNYLKHFTGGAPWYMAPILIPVEIIGMFVKPFALAIRLFANMVAGHVLLAVLIGFVGGAYRHFGGFGVGTAGVGIVSVIGATAIMCLEVFVAFLQAYLFTFLTALFIGQLVVHEHDDHHEHEHADRGKDDMSLGGGDMIDHKVPAEQRHAAAQLAG</sequence>
<keyword evidence="13" id="KW-0378">Hydrolase</keyword>
<proteinExistence type="inferred from homology"/>
<keyword evidence="11" id="KW-1003">Cell membrane</keyword>
<keyword evidence="7 11" id="KW-1133">Transmembrane helix</keyword>
<protein>
    <recommendedName>
        <fullName evidence="11 12">ATP synthase subunit a</fullName>
    </recommendedName>
    <alternativeName>
        <fullName evidence="11">ATP synthase F0 sector subunit a</fullName>
    </alternativeName>
    <alternativeName>
        <fullName evidence="11">F-ATPase subunit 6</fullName>
    </alternativeName>
</protein>
<name>A0A6J4NNG3_9BACT</name>
<evidence type="ECO:0000256" key="3">
    <source>
        <dbReference type="ARBA" id="ARBA00022448"/>
    </source>
</evidence>
<organism evidence="13">
    <name type="scientific">uncultured Phycisphaerae bacterium</name>
    <dbReference type="NCBI Taxonomy" id="904963"/>
    <lineage>
        <taxon>Bacteria</taxon>
        <taxon>Pseudomonadati</taxon>
        <taxon>Planctomycetota</taxon>
        <taxon>Phycisphaerae</taxon>
        <taxon>environmental samples</taxon>
    </lineage>
</organism>
<keyword evidence="10 11" id="KW-0066">ATP synthesis</keyword>
<feature type="transmembrane region" description="Helical" evidence="11">
    <location>
        <begin position="30"/>
        <end position="49"/>
    </location>
</feature>
<dbReference type="GO" id="GO:0042777">
    <property type="term" value="P:proton motive force-driven plasma membrane ATP synthesis"/>
    <property type="evidence" value="ECO:0007669"/>
    <property type="project" value="TreeGrafter"/>
</dbReference>
<dbReference type="CDD" id="cd00310">
    <property type="entry name" value="ATP-synt_Fo_a_6"/>
    <property type="match status" value="1"/>
</dbReference>
<gene>
    <name evidence="11" type="primary">atpB</name>
    <name evidence="13" type="ORF">AVDCRST_MAG64-1268</name>
</gene>
<dbReference type="Pfam" id="PF00119">
    <property type="entry name" value="ATP-synt_A"/>
    <property type="match status" value="1"/>
</dbReference>
<keyword evidence="6 11" id="KW-0375">Hydrogen ion transport</keyword>
<feature type="transmembrane region" description="Helical" evidence="11">
    <location>
        <begin position="179"/>
        <end position="201"/>
    </location>
</feature>
<dbReference type="PROSITE" id="PS00449">
    <property type="entry name" value="ATPASE_A"/>
    <property type="match status" value="1"/>
</dbReference>
<reference evidence="13" key="1">
    <citation type="submission" date="2020-02" db="EMBL/GenBank/DDBJ databases">
        <authorList>
            <person name="Meier V. D."/>
        </authorList>
    </citation>
    <scope>NUCLEOTIDE SEQUENCE</scope>
    <source>
        <strain evidence="13">AVDCRST_MAG64</strain>
    </source>
</reference>
<feature type="transmembrane region" description="Helical" evidence="11">
    <location>
        <begin position="148"/>
        <end position="167"/>
    </location>
</feature>
<feature type="transmembrane region" description="Helical" evidence="11">
    <location>
        <begin position="207"/>
        <end position="228"/>
    </location>
</feature>
<evidence type="ECO:0000313" key="13">
    <source>
        <dbReference type="EMBL" id="CAA9392805.1"/>
    </source>
</evidence>
<feature type="transmembrane region" description="Helical" evidence="11">
    <location>
        <begin position="96"/>
        <end position="115"/>
    </location>
</feature>
<comment type="subcellular location">
    <subcellularLocation>
        <location evidence="11 12">Cell membrane</location>
        <topology evidence="11 12">Multi-pass membrane protein</topology>
    </subcellularLocation>
    <subcellularLocation>
        <location evidence="1">Membrane</location>
        <topology evidence="1">Multi-pass membrane protein</topology>
    </subcellularLocation>
</comment>
<evidence type="ECO:0000256" key="5">
    <source>
        <dbReference type="ARBA" id="ARBA00022692"/>
    </source>
</evidence>
<evidence type="ECO:0000256" key="2">
    <source>
        <dbReference type="ARBA" id="ARBA00006810"/>
    </source>
</evidence>
<dbReference type="GO" id="GO:0016787">
    <property type="term" value="F:hydrolase activity"/>
    <property type="evidence" value="ECO:0007669"/>
    <property type="project" value="UniProtKB-KW"/>
</dbReference>
<dbReference type="InterPro" id="IPR035908">
    <property type="entry name" value="F0_ATP_A_sf"/>
</dbReference>
<keyword evidence="3 11" id="KW-0813">Transport</keyword>
<dbReference type="InterPro" id="IPR023011">
    <property type="entry name" value="ATP_synth_F0_asu_AS"/>
</dbReference>
<keyword evidence="8 11" id="KW-0406">Ion transport</keyword>
<dbReference type="NCBIfam" id="TIGR01131">
    <property type="entry name" value="ATP_synt_6_or_A"/>
    <property type="match status" value="1"/>
</dbReference>
<evidence type="ECO:0000256" key="1">
    <source>
        <dbReference type="ARBA" id="ARBA00004141"/>
    </source>
</evidence>
<evidence type="ECO:0000256" key="7">
    <source>
        <dbReference type="ARBA" id="ARBA00022989"/>
    </source>
</evidence>
<dbReference type="AlphaFoldDB" id="A0A6J4NNG3"/>
<evidence type="ECO:0000256" key="9">
    <source>
        <dbReference type="ARBA" id="ARBA00023136"/>
    </source>
</evidence>
<dbReference type="GO" id="GO:0046933">
    <property type="term" value="F:proton-transporting ATP synthase activity, rotational mechanism"/>
    <property type="evidence" value="ECO:0007669"/>
    <property type="project" value="UniProtKB-UniRule"/>
</dbReference>
<accession>A0A6J4NNG3</accession>
<evidence type="ECO:0000256" key="8">
    <source>
        <dbReference type="ARBA" id="ARBA00023065"/>
    </source>
</evidence>
<evidence type="ECO:0000256" key="12">
    <source>
        <dbReference type="RuleBase" id="RU000483"/>
    </source>
</evidence>
<dbReference type="EMBL" id="CADCUQ010000291">
    <property type="protein sequence ID" value="CAA9392805.1"/>
    <property type="molecule type" value="Genomic_DNA"/>
</dbReference>
<dbReference type="PANTHER" id="PTHR42823:SF3">
    <property type="entry name" value="ATP SYNTHASE SUBUNIT A, CHLOROPLASTIC"/>
    <property type="match status" value="1"/>
</dbReference>
<dbReference type="HAMAP" id="MF_01393">
    <property type="entry name" value="ATP_synth_a_bact"/>
    <property type="match status" value="1"/>
</dbReference>
<dbReference type="SUPFAM" id="SSF81336">
    <property type="entry name" value="F1F0 ATP synthase subunit A"/>
    <property type="match status" value="1"/>
</dbReference>
<keyword evidence="5 11" id="KW-0812">Transmembrane</keyword>
<comment type="function">
    <text evidence="11 12">Key component of the proton channel; it plays a direct role in the translocation of protons across the membrane.</text>
</comment>
<dbReference type="GO" id="GO:0005886">
    <property type="term" value="C:plasma membrane"/>
    <property type="evidence" value="ECO:0007669"/>
    <property type="project" value="UniProtKB-SubCell"/>
</dbReference>